<sequence>MPYLLIGKGHKDITLSEEEAAYLLRSNDMNSSKLTAMREFGENAHLHSGAVMKWGKNVA</sequence>
<keyword evidence="2" id="KW-1185">Reference proteome</keyword>
<name>A0A1X7C354_9BACT</name>
<organism evidence="1 2">
    <name type="scientific">Desulfovibrio gilichinskyi</name>
    <dbReference type="NCBI Taxonomy" id="1519643"/>
    <lineage>
        <taxon>Bacteria</taxon>
        <taxon>Pseudomonadati</taxon>
        <taxon>Thermodesulfobacteriota</taxon>
        <taxon>Desulfovibrionia</taxon>
        <taxon>Desulfovibrionales</taxon>
        <taxon>Desulfovibrionaceae</taxon>
        <taxon>Desulfovibrio</taxon>
    </lineage>
</organism>
<dbReference type="RefSeq" id="WP_085097170.1">
    <property type="nucleotide sequence ID" value="NZ_FWZU01000001.1"/>
</dbReference>
<proteinExistence type="predicted"/>
<evidence type="ECO:0000313" key="1">
    <source>
        <dbReference type="EMBL" id="SME89214.1"/>
    </source>
</evidence>
<dbReference type="AlphaFoldDB" id="A0A1X7C354"/>
<reference evidence="2" key="1">
    <citation type="submission" date="2017-04" db="EMBL/GenBank/DDBJ databases">
        <authorList>
            <person name="Varghese N."/>
            <person name="Submissions S."/>
        </authorList>
    </citation>
    <scope>NUCLEOTIDE SEQUENCE [LARGE SCALE GENOMIC DNA]</scope>
    <source>
        <strain evidence="2">K3S</strain>
    </source>
</reference>
<gene>
    <name evidence="1" type="ORF">SAMN06295933_0254</name>
</gene>
<protein>
    <submittedName>
        <fullName evidence="1">Uncharacterized protein</fullName>
    </submittedName>
</protein>
<dbReference type="EMBL" id="FWZU01000001">
    <property type="protein sequence ID" value="SME89214.1"/>
    <property type="molecule type" value="Genomic_DNA"/>
</dbReference>
<dbReference type="STRING" id="1519643.SAMN06295933_0254"/>
<evidence type="ECO:0000313" key="2">
    <source>
        <dbReference type="Proteomes" id="UP000192906"/>
    </source>
</evidence>
<dbReference type="Proteomes" id="UP000192906">
    <property type="component" value="Unassembled WGS sequence"/>
</dbReference>
<accession>A0A1X7C354</accession>